<evidence type="ECO:0000256" key="3">
    <source>
        <dbReference type="SAM" id="Phobius"/>
    </source>
</evidence>
<dbReference type="Proteomes" id="UP000054007">
    <property type="component" value="Unassembled WGS sequence"/>
</dbReference>
<keyword evidence="3" id="KW-0472">Membrane</keyword>
<protein>
    <submittedName>
        <fullName evidence="4">Uncharacterized protein</fullName>
    </submittedName>
</protein>
<dbReference type="OrthoDB" id="10263751at2759"/>
<organism evidence="4 5">
    <name type="scientific">Cylindrobasidium torrendii FP15055 ss-10</name>
    <dbReference type="NCBI Taxonomy" id="1314674"/>
    <lineage>
        <taxon>Eukaryota</taxon>
        <taxon>Fungi</taxon>
        <taxon>Dikarya</taxon>
        <taxon>Basidiomycota</taxon>
        <taxon>Agaricomycotina</taxon>
        <taxon>Agaricomycetes</taxon>
        <taxon>Agaricomycetidae</taxon>
        <taxon>Agaricales</taxon>
        <taxon>Marasmiineae</taxon>
        <taxon>Physalacriaceae</taxon>
        <taxon>Cylindrobasidium</taxon>
    </lineage>
</organism>
<proteinExistence type="predicted"/>
<gene>
    <name evidence="4" type="ORF">CYLTODRAFT_445888</name>
</gene>
<evidence type="ECO:0000313" key="4">
    <source>
        <dbReference type="EMBL" id="KIY64608.1"/>
    </source>
</evidence>
<feature type="transmembrane region" description="Helical" evidence="3">
    <location>
        <begin position="197"/>
        <end position="216"/>
    </location>
</feature>
<feature type="coiled-coil region" evidence="1">
    <location>
        <begin position="271"/>
        <end position="337"/>
    </location>
</feature>
<keyword evidence="1" id="KW-0175">Coiled coil</keyword>
<accession>A0A0D7B1W2</accession>
<keyword evidence="3" id="KW-0812">Transmembrane</keyword>
<name>A0A0D7B1W2_9AGAR</name>
<dbReference type="PANTHER" id="PTHR42032">
    <property type="entry name" value="YALI0E30679P"/>
    <property type="match status" value="1"/>
</dbReference>
<dbReference type="AlphaFoldDB" id="A0A0D7B1W2"/>
<feature type="compositionally biased region" description="Polar residues" evidence="2">
    <location>
        <begin position="60"/>
        <end position="74"/>
    </location>
</feature>
<reference evidence="4 5" key="1">
    <citation type="journal article" date="2015" name="Fungal Genet. Biol.">
        <title>Evolution of novel wood decay mechanisms in Agaricales revealed by the genome sequences of Fistulina hepatica and Cylindrobasidium torrendii.</title>
        <authorList>
            <person name="Floudas D."/>
            <person name="Held B.W."/>
            <person name="Riley R."/>
            <person name="Nagy L.G."/>
            <person name="Koehler G."/>
            <person name="Ransdell A.S."/>
            <person name="Younus H."/>
            <person name="Chow J."/>
            <person name="Chiniquy J."/>
            <person name="Lipzen A."/>
            <person name="Tritt A."/>
            <person name="Sun H."/>
            <person name="Haridas S."/>
            <person name="LaButti K."/>
            <person name="Ohm R.A."/>
            <person name="Kues U."/>
            <person name="Blanchette R.A."/>
            <person name="Grigoriev I.V."/>
            <person name="Minto R.E."/>
            <person name="Hibbett D.S."/>
        </authorList>
    </citation>
    <scope>NUCLEOTIDE SEQUENCE [LARGE SCALE GENOMIC DNA]</scope>
    <source>
        <strain evidence="4 5">FP15055 ss-10</strain>
    </source>
</reference>
<dbReference type="STRING" id="1314674.A0A0D7B1W2"/>
<evidence type="ECO:0000256" key="2">
    <source>
        <dbReference type="SAM" id="MobiDB-lite"/>
    </source>
</evidence>
<evidence type="ECO:0000256" key="1">
    <source>
        <dbReference type="SAM" id="Coils"/>
    </source>
</evidence>
<keyword evidence="5" id="KW-1185">Reference proteome</keyword>
<keyword evidence="3" id="KW-1133">Transmembrane helix</keyword>
<feature type="region of interest" description="Disordered" evidence="2">
    <location>
        <begin position="1"/>
        <end position="101"/>
    </location>
</feature>
<evidence type="ECO:0000313" key="5">
    <source>
        <dbReference type="Proteomes" id="UP000054007"/>
    </source>
</evidence>
<sequence>MGSNPGSDSPLRRRMHVLERAHAANMSNHSSLSAQAGSPPYSERGRRPAVVEDDDYVTDESASGSTEYSDAEANTTQATSPPPSPTMHKGVHFNDSEEDSLDELQRRATRKRKWYQFDMAVIIALISPLGNLLTGGDLVKNLVYVLLLLFYLHQVVEAPWDMYHRARPRRHPSPLPPDASPTEILYRQKAESELHRIEVFFLLCTTLSPFIGAYLLRHVLLAIAGRDVLSWFSTTLFVLATGMRPWSQVLDRLQNRVDALHDIVHIVPPPSQRHAQEIADLRAQVEALQKSVLQARQETDDAYDYIDEAIEATEKNVKRHEKRCDKNEQRMRDLEVVVDTLKGKLKRMPLSPLNLKSTSKASRVWDYLFPSQVSPPKTKLQYPPSASPKYSMYSFTQSSDRLESIPEHGVLSECASVVETSVTLPVRIAGSAVKGVWGLATLPMRLTMQVVFGARRRD</sequence>
<feature type="transmembrane region" description="Helical" evidence="3">
    <location>
        <begin position="228"/>
        <end position="246"/>
    </location>
</feature>
<dbReference type="EMBL" id="KN880627">
    <property type="protein sequence ID" value="KIY64608.1"/>
    <property type="molecule type" value="Genomic_DNA"/>
</dbReference>
<feature type="compositionally biased region" description="Polar residues" evidence="2">
    <location>
        <begin position="25"/>
        <end position="36"/>
    </location>
</feature>
<feature type="transmembrane region" description="Helical" evidence="3">
    <location>
        <begin position="114"/>
        <end position="130"/>
    </location>
</feature>
<dbReference type="PANTHER" id="PTHR42032:SF1">
    <property type="entry name" value="YALI0E30679P"/>
    <property type="match status" value="1"/>
</dbReference>